<feature type="compositionally biased region" description="Basic residues" evidence="2">
    <location>
        <begin position="75"/>
        <end position="92"/>
    </location>
</feature>
<keyword evidence="1" id="KW-0238">DNA-binding</keyword>
<dbReference type="GO" id="GO:0003677">
    <property type="term" value="F:DNA binding"/>
    <property type="evidence" value="ECO:0007669"/>
    <property type="project" value="UniProtKB-UniRule"/>
</dbReference>
<feature type="region of interest" description="Disordered" evidence="2">
    <location>
        <begin position="284"/>
        <end position="308"/>
    </location>
</feature>
<reference evidence="4" key="1">
    <citation type="journal article" date="2014" name="Nat. Commun.">
        <title>Multiple recent horizontal transfers of a large genomic region in cheese making fungi.</title>
        <authorList>
            <person name="Cheeseman K."/>
            <person name="Ropars J."/>
            <person name="Renault P."/>
            <person name="Dupont J."/>
            <person name="Gouzy J."/>
            <person name="Branca A."/>
            <person name="Abraham A.L."/>
            <person name="Ceppi M."/>
            <person name="Conseiller E."/>
            <person name="Debuchy R."/>
            <person name="Malagnac F."/>
            <person name="Goarin A."/>
            <person name="Silar P."/>
            <person name="Lacoste S."/>
            <person name="Sallet E."/>
            <person name="Bensimon A."/>
            <person name="Giraud T."/>
            <person name="Brygoo Y."/>
        </authorList>
    </citation>
    <scope>NUCLEOTIDE SEQUENCE [LARGE SCALE GENOMIC DNA]</scope>
    <source>
        <strain evidence="4">FM164</strain>
    </source>
</reference>
<dbReference type="SMART" id="SM00398">
    <property type="entry name" value="HMG"/>
    <property type="match status" value="1"/>
</dbReference>
<protein>
    <submittedName>
        <fullName evidence="4">High mobility group, superfamily</fullName>
    </submittedName>
</protein>
<dbReference type="InterPro" id="IPR009071">
    <property type="entry name" value="HMG_box_dom"/>
</dbReference>
<evidence type="ECO:0000256" key="2">
    <source>
        <dbReference type="SAM" id="MobiDB-lite"/>
    </source>
</evidence>
<dbReference type="GO" id="GO:0005634">
    <property type="term" value="C:nucleus"/>
    <property type="evidence" value="ECO:0007669"/>
    <property type="project" value="UniProtKB-UniRule"/>
</dbReference>
<dbReference type="SUPFAM" id="SSF47095">
    <property type="entry name" value="HMG-box"/>
    <property type="match status" value="1"/>
</dbReference>
<feature type="compositionally biased region" description="Low complexity" evidence="2">
    <location>
        <begin position="65"/>
        <end position="74"/>
    </location>
</feature>
<dbReference type="Proteomes" id="UP000030686">
    <property type="component" value="Unassembled WGS sequence"/>
</dbReference>
<dbReference type="Pfam" id="PF00505">
    <property type="entry name" value="HMG_box"/>
    <property type="match status" value="1"/>
</dbReference>
<evidence type="ECO:0000256" key="1">
    <source>
        <dbReference type="PROSITE-ProRule" id="PRU00267"/>
    </source>
</evidence>
<dbReference type="STRING" id="1365484.W6Q7S6"/>
<proteinExistence type="predicted"/>
<keyword evidence="5" id="KW-1185">Reference proteome</keyword>
<name>W6Q7S6_PENRF</name>
<feature type="region of interest" description="Disordered" evidence="2">
    <location>
        <begin position="65"/>
        <end position="100"/>
    </location>
</feature>
<evidence type="ECO:0000313" key="4">
    <source>
        <dbReference type="EMBL" id="CDM30284.1"/>
    </source>
</evidence>
<dbReference type="EMBL" id="HG792016">
    <property type="protein sequence ID" value="CDM30284.1"/>
    <property type="molecule type" value="Genomic_DNA"/>
</dbReference>
<dbReference type="InterPro" id="IPR036910">
    <property type="entry name" value="HMG_box_dom_sf"/>
</dbReference>
<feature type="DNA-binding region" description="HMG box" evidence="1">
    <location>
        <begin position="224"/>
        <end position="290"/>
    </location>
</feature>
<organism evidence="4 5">
    <name type="scientific">Penicillium roqueforti (strain FM164)</name>
    <dbReference type="NCBI Taxonomy" id="1365484"/>
    <lineage>
        <taxon>Eukaryota</taxon>
        <taxon>Fungi</taxon>
        <taxon>Dikarya</taxon>
        <taxon>Ascomycota</taxon>
        <taxon>Pezizomycotina</taxon>
        <taxon>Eurotiomycetes</taxon>
        <taxon>Eurotiomycetidae</taxon>
        <taxon>Eurotiales</taxon>
        <taxon>Aspergillaceae</taxon>
        <taxon>Penicillium</taxon>
    </lineage>
</organism>
<dbReference type="AlphaFoldDB" id="W6Q7S6"/>
<evidence type="ECO:0000259" key="3">
    <source>
        <dbReference type="PROSITE" id="PS50118"/>
    </source>
</evidence>
<dbReference type="PROSITE" id="PS50118">
    <property type="entry name" value="HMG_BOX_2"/>
    <property type="match status" value="1"/>
</dbReference>
<feature type="domain" description="HMG box" evidence="3">
    <location>
        <begin position="224"/>
        <end position="290"/>
    </location>
</feature>
<sequence length="308" mass="34669">MTWQSAARGGFLRTLHRGALPPRTGVNDLQNQLSRICLTVNSGSMRPQAQPVSSIRSLFQSNSFATASTPPKATKTPKAKSTKKAGIKAKKPHLTEAQQENRKIKQLRAQIRELKATALIRPPKKLPTSAYSLALSEKLRAIKGQYPVKEAFMIGVEHSTSLNPQDEERLQAQAKVNIAANAVAYESWVKSHTPLQIKDANTARLSLSRLVDKNYPSIKDDRLPKLPKSAYLLYLGDRLETIDYQGKPGTEAFTLIAHDWNELPESEKERYYKLQIEDRQRYEREHEEAYGFPAPKSRHQSPEVSLST</sequence>
<accession>W6Q7S6</accession>
<gene>
    <name evidence="4" type="ORF">PROQFM164_S02g000433</name>
</gene>
<dbReference type="OMA" id="WVKSHTP"/>
<dbReference type="Gene3D" id="1.10.30.10">
    <property type="entry name" value="High mobility group box domain"/>
    <property type="match status" value="1"/>
</dbReference>
<keyword evidence="1" id="KW-0539">Nucleus</keyword>
<evidence type="ECO:0000313" key="5">
    <source>
        <dbReference type="Proteomes" id="UP000030686"/>
    </source>
</evidence>
<dbReference type="OrthoDB" id="1919336at2759"/>